<dbReference type="InterPro" id="IPR019994">
    <property type="entry name" value="Lipid-A-disac_synthase-rel_put"/>
</dbReference>
<accession>A0A8J6XNJ5</accession>
<dbReference type="AlphaFoldDB" id="A0A8J6XNJ5"/>
<name>A0A8J6XNJ5_9CYAN</name>
<gene>
    <name evidence="1" type="ORF">ICL16_24610</name>
</gene>
<keyword evidence="2" id="KW-1185">Reference proteome</keyword>
<dbReference type="RefSeq" id="WP_190833178.1">
    <property type="nucleotide sequence ID" value="NZ_CAWPPI010000075.1"/>
</dbReference>
<dbReference type="Proteomes" id="UP000629098">
    <property type="component" value="Unassembled WGS sequence"/>
</dbReference>
<evidence type="ECO:0008006" key="3">
    <source>
        <dbReference type="Google" id="ProtNLM"/>
    </source>
</evidence>
<dbReference type="EMBL" id="JACXAE010000075">
    <property type="protein sequence ID" value="MBD2775159.1"/>
    <property type="molecule type" value="Genomic_DNA"/>
</dbReference>
<dbReference type="SUPFAM" id="SSF53756">
    <property type="entry name" value="UDP-Glycosyltransferase/glycogen phosphorylase"/>
    <property type="match status" value="1"/>
</dbReference>
<reference evidence="1" key="1">
    <citation type="submission" date="2020-09" db="EMBL/GenBank/DDBJ databases">
        <title>Iningainema tapete sp. nov. (Scytonemataceae, Cyanobacteria) from greenhouses in central Florida (USA) produces two types of nodularin with biosynthetic potential for microcystin-LR and anabaenopeptins.</title>
        <authorList>
            <person name="Berthold D.E."/>
            <person name="Lefler F.W."/>
            <person name="Huang I.-S."/>
            <person name="Abdulla H."/>
            <person name="Zimba P.V."/>
            <person name="Laughinghouse H.D. IV."/>
        </authorList>
    </citation>
    <scope>NUCLEOTIDE SEQUENCE</scope>
    <source>
        <strain evidence="1">BLCCT55</strain>
    </source>
</reference>
<dbReference type="NCBIfam" id="TIGR03492">
    <property type="entry name" value="lipid-A-disaccharide synthase-related protein"/>
    <property type="match status" value="1"/>
</dbReference>
<sequence>MSDVSRLSLTNQEQTASTRLCLLALSNGHGEDFIAVRILQELQQQPNPPEIFALPLVGEGHAYQKLNIPLIGSVRTMPSGGFIYQDGLQLVRDMRGGLVQLTLSQIQAVRSWVTSSHHKRAILAVGDIVPLLFAWLSGANYAFVGTAKSEYYVRDEVGLLKRKSPMSARWENFSGSIYHPWERLLMSNPHCKAVFPRDALTTEILQKFSVPAFDLGNPMMDGLESTVGRQEFYNPNIEKQELARPLIITLLPGSRPPEAYANWKQIMIAVSALMAFQQRDFSFYSSRTMVFLAAIAPSLHFDSMRQILQSQGWRTHSPSPIQISDANALTFKQKNAYLILTQNAYNDCLHLGDMAIAMAGTATEQFVGLGKPAITIPGSGPQFTPGFAEAQSRHLGQSVILVEEAQEVVEAVRSLLANPDRLQVIAENGVRRMGKPGAARRIAECLMAQLG</sequence>
<evidence type="ECO:0000313" key="2">
    <source>
        <dbReference type="Proteomes" id="UP000629098"/>
    </source>
</evidence>
<dbReference type="PANTHER" id="PTHR39517:SF1">
    <property type="entry name" value="LIPID-A-DISACCHARIDE SYNTHASE"/>
    <property type="match status" value="1"/>
</dbReference>
<comment type="caution">
    <text evidence="1">The sequence shown here is derived from an EMBL/GenBank/DDBJ whole genome shotgun (WGS) entry which is preliminary data.</text>
</comment>
<proteinExistence type="predicted"/>
<organism evidence="1 2">
    <name type="scientific">Iningainema tapete BLCC-T55</name>
    <dbReference type="NCBI Taxonomy" id="2748662"/>
    <lineage>
        <taxon>Bacteria</taxon>
        <taxon>Bacillati</taxon>
        <taxon>Cyanobacteriota</taxon>
        <taxon>Cyanophyceae</taxon>
        <taxon>Nostocales</taxon>
        <taxon>Scytonemataceae</taxon>
        <taxon>Iningainema tapete</taxon>
    </lineage>
</organism>
<evidence type="ECO:0000313" key="1">
    <source>
        <dbReference type="EMBL" id="MBD2775159.1"/>
    </source>
</evidence>
<protein>
    <recommendedName>
        <fullName evidence="3">Lipid-A-disaccharide synthase</fullName>
    </recommendedName>
</protein>
<dbReference type="PANTHER" id="PTHR39517">
    <property type="entry name" value="SLL0192 PROTEIN"/>
    <property type="match status" value="1"/>
</dbReference>